<dbReference type="EMBL" id="JAGGLJ010000015">
    <property type="protein sequence ID" value="MBP2025914.1"/>
    <property type="molecule type" value="Genomic_DNA"/>
</dbReference>
<dbReference type="PANTHER" id="PTHR11014:SF63">
    <property type="entry name" value="METALLOPEPTIDASE, PUTATIVE (AFU_ORTHOLOGUE AFUA_6G09600)-RELATED"/>
    <property type="match status" value="1"/>
</dbReference>
<name>A0ABS4KDR7_9FIRM</name>
<dbReference type="NCBIfam" id="TIGR01891">
    <property type="entry name" value="amidohydrolases"/>
    <property type="match status" value="1"/>
</dbReference>
<dbReference type="SUPFAM" id="SSF53187">
    <property type="entry name" value="Zn-dependent exopeptidases"/>
    <property type="match status" value="1"/>
</dbReference>
<dbReference type="PANTHER" id="PTHR11014">
    <property type="entry name" value="PEPTIDASE M20 FAMILY MEMBER"/>
    <property type="match status" value="1"/>
</dbReference>
<dbReference type="SUPFAM" id="SSF55031">
    <property type="entry name" value="Bacterial exopeptidase dimerisation domain"/>
    <property type="match status" value="1"/>
</dbReference>
<evidence type="ECO:0000259" key="1">
    <source>
        <dbReference type="Pfam" id="PF07687"/>
    </source>
</evidence>
<gene>
    <name evidence="2" type="ORF">J2Z71_001465</name>
</gene>
<keyword evidence="3" id="KW-1185">Reference proteome</keyword>
<evidence type="ECO:0000313" key="2">
    <source>
        <dbReference type="EMBL" id="MBP2025914.1"/>
    </source>
</evidence>
<dbReference type="CDD" id="cd03886">
    <property type="entry name" value="M20_Acy1"/>
    <property type="match status" value="1"/>
</dbReference>
<comment type="caution">
    <text evidence="2">The sequence shown here is derived from an EMBL/GenBank/DDBJ whole genome shotgun (WGS) entry which is preliminary data.</text>
</comment>
<protein>
    <submittedName>
        <fullName evidence="2">Amidohydrolase</fullName>
    </submittedName>
</protein>
<accession>A0ABS4KDR7</accession>
<dbReference type="Gene3D" id="3.40.630.10">
    <property type="entry name" value="Zn peptidases"/>
    <property type="match status" value="1"/>
</dbReference>
<reference evidence="2 3" key="1">
    <citation type="submission" date="2021-03" db="EMBL/GenBank/DDBJ databases">
        <title>Genomic Encyclopedia of Type Strains, Phase IV (KMG-IV): sequencing the most valuable type-strain genomes for metagenomic binning, comparative biology and taxonomic classification.</title>
        <authorList>
            <person name="Goeker M."/>
        </authorList>
    </citation>
    <scope>NUCLEOTIDE SEQUENCE [LARGE SCALE GENOMIC DNA]</scope>
    <source>
        <strain evidence="2 3">DSM 27563</strain>
    </source>
</reference>
<dbReference type="Gene3D" id="3.30.70.360">
    <property type="match status" value="1"/>
</dbReference>
<dbReference type="PIRSF" id="PIRSF005962">
    <property type="entry name" value="Pept_M20D_amidohydro"/>
    <property type="match status" value="1"/>
</dbReference>
<dbReference type="InterPro" id="IPR002933">
    <property type="entry name" value="Peptidase_M20"/>
</dbReference>
<dbReference type="Pfam" id="PF01546">
    <property type="entry name" value="Peptidase_M20"/>
    <property type="match status" value="1"/>
</dbReference>
<dbReference type="InterPro" id="IPR017439">
    <property type="entry name" value="Amidohydrolase"/>
</dbReference>
<sequence>MYDYLKRAKEIEKDIIKDRRHIHQNPEVGDELPETYNYVTSRLKEMGYKPEKCAKYGVVATVGNSGKTFMIRADMDALPMEEDSGLPFASVYKDKAHTCGHDTHIAMLLGAAKLLKENERNLKGTVKLMFQPNEEGLNGAIDMIDDGVLNGVDRALALHIDATMPLGYLTVGRGHSFASNDFFDIEIIGKGGHAARPADAIDPINIMSHIQLAIQSLISREATPTETNVISITSVKAGEGAYNIIPDKAIMKGTLRTYNEEQRALLKVRLKEISEQIASVFKANAKITYHGDGIPALHCNEILSEELENYANELLGEGYVAEKPFKKVGSEDFAYICQRIPSGYFFLGAGPDEKSVWPYGQHNPKVVHNESAFCMGAAVYAQCASRWLEENR</sequence>
<dbReference type="RefSeq" id="WP_210061630.1">
    <property type="nucleotide sequence ID" value="NZ_JAGGLJ010000015.1"/>
</dbReference>
<dbReference type="Pfam" id="PF07687">
    <property type="entry name" value="M20_dimer"/>
    <property type="match status" value="1"/>
</dbReference>
<evidence type="ECO:0000313" key="3">
    <source>
        <dbReference type="Proteomes" id="UP001519306"/>
    </source>
</evidence>
<dbReference type="InterPro" id="IPR011650">
    <property type="entry name" value="Peptidase_M20_dimer"/>
</dbReference>
<feature type="domain" description="Peptidase M20 dimerisation" evidence="1">
    <location>
        <begin position="183"/>
        <end position="278"/>
    </location>
</feature>
<dbReference type="Proteomes" id="UP001519306">
    <property type="component" value="Unassembled WGS sequence"/>
</dbReference>
<proteinExistence type="predicted"/>
<organism evidence="2 3">
    <name type="scientific">Peptoniphilus stercorisuis</name>
    <dbReference type="NCBI Taxonomy" id="1436965"/>
    <lineage>
        <taxon>Bacteria</taxon>
        <taxon>Bacillati</taxon>
        <taxon>Bacillota</taxon>
        <taxon>Tissierellia</taxon>
        <taxon>Tissierellales</taxon>
        <taxon>Peptoniphilaceae</taxon>
        <taxon>Peptoniphilus</taxon>
    </lineage>
</organism>
<dbReference type="InterPro" id="IPR036264">
    <property type="entry name" value="Bact_exopeptidase_dim_dom"/>
</dbReference>